<dbReference type="AlphaFoldDB" id="A0A505IQK4"/>
<dbReference type="EMBL" id="NKJJ02000012">
    <property type="protein sequence ID" value="TPR10755.1"/>
    <property type="molecule type" value="Genomic_DNA"/>
</dbReference>
<sequence>MLSRSLGKGTSFTGQQTTVLGIGVAFMAFTSVVIALRVYVRTLLLRAWGADDVLMVIGTILTYGLSIASIVAAYYGVGKHYSDVHIEDQCIWATRLLYVLGLCFIKLSLLWFYLRLETRRFMQWLVYSVIFIVLGVSISSFFVDTLSCIPPSKFWNSTKSGHCMSTASQQKFYEVNGILVIVMDILIWAVPIPMLWRVRISLRKKIAVLGVFSVGLLSIAAACVRYNTVLQLANNPDETYVLAASLNWCGIEAYVVFYSTKHAKTSYYHIPSTVNLDDVQQILHNHSTLANIFWPQTVNDPGNLIFENQTGPSTTEIQIGPASGSNPGPSATKCKARMISHHEAREVVVEEEMPLGLRMTLVYRVSDEPPQGISAEEGDGLLALADSQPSTSLSPSGSRIGLYLEVERSVMAPRPLSMLVKTTEGPIVKTKNLLFVLDELGNGRDLDAVLGALNDGLGESDDEGEGVLEKYKAD</sequence>
<dbReference type="VEuPathDB" id="FungiDB:ATCC64974_64610"/>
<feature type="transmembrane region" description="Helical" evidence="7">
    <location>
        <begin position="121"/>
        <end position="143"/>
    </location>
</feature>
<reference evidence="10" key="1">
    <citation type="submission" date="2018-10" db="EMBL/GenBank/DDBJ databases">
        <title>FDA dAtabase for Regulatory Grade micrObial Sequences (FDA-ARGOS): Supporting development and validation of Infectious Disease Dx tests.</title>
        <authorList>
            <person name="Kerrigan L."/>
            <person name="Tallon L."/>
            <person name="Sadzewicz L."/>
            <person name="Sengamalay N."/>
            <person name="Ott S."/>
            <person name="Godinez A."/>
            <person name="Nagaraj S."/>
            <person name="Vavikolanu K."/>
            <person name="Nadendla S."/>
            <person name="George J."/>
            <person name="Sichtig H."/>
        </authorList>
    </citation>
    <scope>NUCLEOTIDE SEQUENCE [LARGE SCALE GENOMIC DNA]</scope>
    <source>
        <strain evidence="10">FDAARGOS_311</strain>
    </source>
</reference>
<evidence type="ECO:0000256" key="5">
    <source>
        <dbReference type="ARBA" id="ARBA00038359"/>
    </source>
</evidence>
<dbReference type="VEuPathDB" id="FungiDB:ASPNIDRAFT2_1090770"/>
<feature type="transmembrane region" description="Helical" evidence="7">
    <location>
        <begin position="52"/>
        <end position="76"/>
    </location>
</feature>
<keyword evidence="3 7" id="KW-1133">Transmembrane helix</keyword>
<dbReference type="PANTHER" id="PTHR33048:SF167">
    <property type="entry name" value="INTEGRAL MEMBRANE PROTEIN"/>
    <property type="match status" value="1"/>
</dbReference>
<feature type="transmembrane region" description="Helical" evidence="7">
    <location>
        <begin position="20"/>
        <end position="40"/>
    </location>
</feature>
<dbReference type="Proteomes" id="UP000197666">
    <property type="component" value="Unassembled WGS sequence"/>
</dbReference>
<proteinExistence type="inferred from homology"/>
<comment type="caution">
    <text evidence="9">The sequence shown here is derived from an EMBL/GenBank/DDBJ whole genome shotgun (WGS) entry which is preliminary data.</text>
</comment>
<accession>A0A505IQK4</accession>
<evidence type="ECO:0000256" key="7">
    <source>
        <dbReference type="SAM" id="Phobius"/>
    </source>
</evidence>
<feature type="transmembrane region" description="Helical" evidence="7">
    <location>
        <begin position="208"/>
        <end position="228"/>
    </location>
</feature>
<comment type="subcellular location">
    <subcellularLocation>
        <location evidence="1">Membrane</location>
        <topology evidence="1">Multi-pass membrane protein</topology>
    </subcellularLocation>
</comment>
<organism evidence="9 10">
    <name type="scientific">Aspergillus niger</name>
    <dbReference type="NCBI Taxonomy" id="5061"/>
    <lineage>
        <taxon>Eukaryota</taxon>
        <taxon>Fungi</taxon>
        <taxon>Dikarya</taxon>
        <taxon>Ascomycota</taxon>
        <taxon>Pezizomycotina</taxon>
        <taxon>Eurotiomycetes</taxon>
        <taxon>Eurotiomycetidae</taxon>
        <taxon>Eurotiales</taxon>
        <taxon>Aspergillaceae</taxon>
        <taxon>Aspergillus</taxon>
        <taxon>Aspergillus subgen. Circumdati</taxon>
    </lineage>
</organism>
<dbReference type="VEuPathDB" id="FungiDB:M747DRAFT_351024"/>
<feature type="transmembrane region" description="Helical" evidence="7">
    <location>
        <begin position="240"/>
        <end position="258"/>
    </location>
</feature>
<dbReference type="VEuPathDB" id="FungiDB:ATCC64974_64600"/>
<evidence type="ECO:0000256" key="6">
    <source>
        <dbReference type="SAM" id="MobiDB-lite"/>
    </source>
</evidence>
<dbReference type="VEuPathDB" id="FungiDB:An17g00590"/>
<evidence type="ECO:0000259" key="8">
    <source>
        <dbReference type="Pfam" id="PF20684"/>
    </source>
</evidence>
<keyword evidence="2 7" id="KW-0812">Transmembrane</keyword>
<gene>
    <name evidence="9" type="ORF">CAN33_0035925</name>
</gene>
<keyword evidence="9" id="KW-0808">Transferase</keyword>
<evidence type="ECO:0000256" key="1">
    <source>
        <dbReference type="ARBA" id="ARBA00004141"/>
    </source>
</evidence>
<feature type="domain" description="Rhodopsin" evidence="8">
    <location>
        <begin position="36"/>
        <end position="256"/>
    </location>
</feature>
<evidence type="ECO:0000313" key="10">
    <source>
        <dbReference type="Proteomes" id="UP000197666"/>
    </source>
</evidence>
<dbReference type="Pfam" id="PF20684">
    <property type="entry name" value="Fung_rhodopsin"/>
    <property type="match status" value="1"/>
</dbReference>
<dbReference type="GO" id="GO:0016740">
    <property type="term" value="F:transferase activity"/>
    <property type="evidence" value="ECO:0007669"/>
    <property type="project" value="UniProtKB-KW"/>
</dbReference>
<evidence type="ECO:0000313" key="9">
    <source>
        <dbReference type="EMBL" id="TPR10755.1"/>
    </source>
</evidence>
<evidence type="ECO:0000256" key="2">
    <source>
        <dbReference type="ARBA" id="ARBA00022692"/>
    </source>
</evidence>
<feature type="transmembrane region" description="Helical" evidence="7">
    <location>
        <begin position="175"/>
        <end position="196"/>
    </location>
</feature>
<protein>
    <submittedName>
        <fullName evidence="9">Homoserine O-acetyltransferase</fullName>
    </submittedName>
</protein>
<name>A0A505IQK4_ASPNG</name>
<comment type="similarity">
    <text evidence="5">Belongs to the SAT4 family.</text>
</comment>
<dbReference type="InterPro" id="IPR049326">
    <property type="entry name" value="Rhodopsin_dom_fungi"/>
</dbReference>
<dbReference type="GO" id="GO:0016020">
    <property type="term" value="C:membrane"/>
    <property type="evidence" value="ECO:0007669"/>
    <property type="project" value="UniProtKB-SubCell"/>
</dbReference>
<evidence type="ECO:0000256" key="3">
    <source>
        <dbReference type="ARBA" id="ARBA00022989"/>
    </source>
</evidence>
<feature type="region of interest" description="Disordered" evidence="6">
    <location>
        <begin position="455"/>
        <end position="474"/>
    </location>
</feature>
<feature type="transmembrane region" description="Helical" evidence="7">
    <location>
        <begin position="96"/>
        <end position="114"/>
    </location>
</feature>
<dbReference type="InterPro" id="IPR052337">
    <property type="entry name" value="SAT4-like"/>
</dbReference>
<keyword evidence="4 7" id="KW-0472">Membrane</keyword>
<dbReference type="PANTHER" id="PTHR33048">
    <property type="entry name" value="PTH11-LIKE INTEGRAL MEMBRANE PROTEIN (AFU_ORTHOLOGUE AFUA_5G11245)"/>
    <property type="match status" value="1"/>
</dbReference>
<evidence type="ECO:0000256" key="4">
    <source>
        <dbReference type="ARBA" id="ARBA00023136"/>
    </source>
</evidence>